<dbReference type="InterPro" id="IPR008257">
    <property type="entry name" value="Pept_M19"/>
</dbReference>
<reference evidence="1 2" key="1">
    <citation type="submission" date="2020-02" db="EMBL/GenBank/DDBJ databases">
        <title>Genome sequencing for Kineobactrum sp. M2.</title>
        <authorList>
            <person name="Park S.-J."/>
        </authorList>
    </citation>
    <scope>NUCLEOTIDE SEQUENCE [LARGE SCALE GENOMIC DNA]</scope>
    <source>
        <strain evidence="1 2">M2</strain>
    </source>
</reference>
<dbReference type="PROSITE" id="PS00869">
    <property type="entry name" value="RENAL_DIPEPTIDASE_1"/>
    <property type="match status" value="1"/>
</dbReference>
<dbReference type="GO" id="GO:0006508">
    <property type="term" value="P:proteolysis"/>
    <property type="evidence" value="ECO:0007669"/>
    <property type="project" value="InterPro"/>
</dbReference>
<dbReference type="RefSeq" id="WP_163495949.1">
    <property type="nucleotide sequence ID" value="NZ_CP048711.1"/>
</dbReference>
<evidence type="ECO:0008006" key="3">
    <source>
        <dbReference type="Google" id="ProtNLM"/>
    </source>
</evidence>
<evidence type="ECO:0000313" key="2">
    <source>
        <dbReference type="Proteomes" id="UP000477680"/>
    </source>
</evidence>
<name>A0A6C0U7S7_9GAMM</name>
<dbReference type="GO" id="GO:0070573">
    <property type="term" value="F:metallodipeptidase activity"/>
    <property type="evidence" value="ECO:0007669"/>
    <property type="project" value="InterPro"/>
</dbReference>
<dbReference type="Gene3D" id="3.20.20.140">
    <property type="entry name" value="Metal-dependent hydrolases"/>
    <property type="match status" value="1"/>
</dbReference>
<dbReference type="SUPFAM" id="SSF51556">
    <property type="entry name" value="Metallo-dependent hydrolases"/>
    <property type="match status" value="1"/>
</dbReference>
<gene>
    <name evidence="1" type="ORF">G3T16_15035</name>
</gene>
<dbReference type="EMBL" id="CP048711">
    <property type="protein sequence ID" value="QIB66515.1"/>
    <property type="molecule type" value="Genomic_DNA"/>
</dbReference>
<accession>A0A6C0U7S7</accession>
<dbReference type="InterPro" id="IPR000180">
    <property type="entry name" value="Dipep_AS"/>
</dbReference>
<dbReference type="PANTHER" id="PTHR10443">
    <property type="entry name" value="MICROSOMAL DIPEPTIDASE"/>
    <property type="match status" value="1"/>
</dbReference>
<keyword evidence="2" id="KW-1185">Reference proteome</keyword>
<proteinExistence type="predicted"/>
<dbReference type="InterPro" id="IPR032466">
    <property type="entry name" value="Metal_Hydrolase"/>
</dbReference>
<dbReference type="PANTHER" id="PTHR10443:SF12">
    <property type="entry name" value="DIPEPTIDASE"/>
    <property type="match status" value="1"/>
</dbReference>
<dbReference type="PROSITE" id="PS51365">
    <property type="entry name" value="RENAL_DIPEPTIDASE_2"/>
    <property type="match status" value="1"/>
</dbReference>
<dbReference type="Pfam" id="PF01244">
    <property type="entry name" value="Peptidase_M19"/>
    <property type="match status" value="1"/>
</dbReference>
<dbReference type="KEGG" id="kim:G3T16_15035"/>
<sequence length="342" mass="38162">MPAIRHKQPISVNYRATLHMNSIVLDNHVCLPFHRDREFVFECLNLHRQAGFTVISINIGCGEMSWESHISFAEKLRNWIEQRPEQYHLIQSRKELIEKENSGDQRLGIFFDVEGGSLLNGDSSRLSTLYNLGVRWMCLTYNKSNDLVGGCLPGSADGGLTPIGREVVEEMDRLGIIVCCSHTGHRSAMELIAHTRNPPIFSHSNSAAVYPHWRNIDDALAKMCADKGGVICLNGVGPFIGSGRSDLAGFLIHLDYMIDLVGPSHVGIGLDYVYDTQELEDCVQENPSLFGDSLQGAERFTFVPPTALPEIQAHLIQRGLSREEVHCILGRNIVRVASEVWN</sequence>
<dbReference type="AlphaFoldDB" id="A0A6C0U7S7"/>
<organism evidence="1 2">
    <name type="scientific">Kineobactrum salinum</name>
    <dbReference type="NCBI Taxonomy" id="2708301"/>
    <lineage>
        <taxon>Bacteria</taxon>
        <taxon>Pseudomonadati</taxon>
        <taxon>Pseudomonadota</taxon>
        <taxon>Gammaproteobacteria</taxon>
        <taxon>Cellvibrionales</taxon>
        <taxon>Halieaceae</taxon>
        <taxon>Kineobactrum</taxon>
    </lineage>
</organism>
<protein>
    <recommendedName>
        <fullName evidence="3">Membrane dipeptidase</fullName>
    </recommendedName>
</protein>
<evidence type="ECO:0000313" key="1">
    <source>
        <dbReference type="EMBL" id="QIB66515.1"/>
    </source>
</evidence>
<dbReference type="Proteomes" id="UP000477680">
    <property type="component" value="Chromosome"/>
</dbReference>